<comment type="similarity">
    <text evidence="1 3">Belongs to the DapA family.</text>
</comment>
<comment type="caution">
    <text evidence="4">The sequence shown here is derived from an EMBL/GenBank/DDBJ whole genome shotgun (WGS) entry which is preliminary data.</text>
</comment>
<evidence type="ECO:0000256" key="1">
    <source>
        <dbReference type="ARBA" id="ARBA00007592"/>
    </source>
</evidence>
<dbReference type="SUPFAM" id="SSF51569">
    <property type="entry name" value="Aldolase"/>
    <property type="match status" value="1"/>
</dbReference>
<gene>
    <name evidence="4" type="ORF">QO011_003970</name>
</gene>
<dbReference type="EC" id="4.3.3.7" evidence="4"/>
<dbReference type="InterPro" id="IPR013785">
    <property type="entry name" value="Aldolase_TIM"/>
</dbReference>
<dbReference type="Gene3D" id="3.20.20.70">
    <property type="entry name" value="Aldolase class I"/>
    <property type="match status" value="1"/>
</dbReference>
<dbReference type="PRINTS" id="PR00146">
    <property type="entry name" value="DHPICSNTHASE"/>
</dbReference>
<keyword evidence="5" id="KW-1185">Reference proteome</keyword>
<evidence type="ECO:0000256" key="3">
    <source>
        <dbReference type="PIRNR" id="PIRNR001365"/>
    </source>
</evidence>
<dbReference type="PIRSF" id="PIRSF001365">
    <property type="entry name" value="DHDPS"/>
    <property type="match status" value="1"/>
</dbReference>
<evidence type="ECO:0000256" key="2">
    <source>
        <dbReference type="ARBA" id="ARBA00023239"/>
    </source>
</evidence>
<accession>A0ABU0J9J5</accession>
<dbReference type="GO" id="GO:0008840">
    <property type="term" value="F:4-hydroxy-tetrahydrodipicolinate synthase activity"/>
    <property type="evidence" value="ECO:0007669"/>
    <property type="project" value="UniProtKB-EC"/>
</dbReference>
<protein>
    <submittedName>
        <fullName evidence="4">4-hydroxy-tetrahydrodipicolinate synthase</fullName>
        <ecNumber evidence="4">4.3.3.7</ecNumber>
    </submittedName>
</protein>
<name>A0ABU0J9J5_9HYPH</name>
<dbReference type="SMART" id="SM01130">
    <property type="entry name" value="DHDPS"/>
    <property type="match status" value="1"/>
</dbReference>
<keyword evidence="2 3" id="KW-0456">Lyase</keyword>
<dbReference type="RefSeq" id="WP_307275323.1">
    <property type="nucleotide sequence ID" value="NZ_JAUSVX010000007.1"/>
</dbReference>
<sequence length="312" mass="31933">MLQGSLTLLVTPFRGADVDESAFESLVAWQAAEGADGLVTGTLAGEGPTLAPHERDRLVRMAVAAAGGLPVVAATGTNATATTIAATRAARAAGAAAALIVAPFYSRPTQEGLFRHFEAVARAVDLPIVIGNAPGRTAVEIEPATLERLLAIPAFVGLADETTDAYRRAANALIAGGRAVRLAAGEFAAEIPGLPPAEGCLSLAANVAPGLCAAFLRARAVTDPHGLPLIGDRLLTLCRALDGDPEPAAAKYAVSLLRPAIDPTPRLPIVPVTAATAARLRCAIAGLTALPLHEGEAARRDARQMDRIVRGP</sequence>
<dbReference type="PANTHER" id="PTHR12128">
    <property type="entry name" value="DIHYDRODIPICOLINATE SYNTHASE"/>
    <property type="match status" value="1"/>
</dbReference>
<organism evidence="4 5">
    <name type="scientific">Labrys wisconsinensis</name>
    <dbReference type="NCBI Taxonomy" id="425677"/>
    <lineage>
        <taxon>Bacteria</taxon>
        <taxon>Pseudomonadati</taxon>
        <taxon>Pseudomonadota</taxon>
        <taxon>Alphaproteobacteria</taxon>
        <taxon>Hyphomicrobiales</taxon>
        <taxon>Xanthobacteraceae</taxon>
        <taxon>Labrys</taxon>
    </lineage>
</organism>
<reference evidence="4 5" key="1">
    <citation type="submission" date="2023-07" db="EMBL/GenBank/DDBJ databases">
        <title>Genomic Encyclopedia of Type Strains, Phase IV (KMG-IV): sequencing the most valuable type-strain genomes for metagenomic binning, comparative biology and taxonomic classification.</title>
        <authorList>
            <person name="Goeker M."/>
        </authorList>
    </citation>
    <scope>NUCLEOTIDE SEQUENCE [LARGE SCALE GENOMIC DNA]</scope>
    <source>
        <strain evidence="4 5">DSM 19619</strain>
    </source>
</reference>
<proteinExistence type="inferred from homology"/>
<dbReference type="EMBL" id="JAUSVX010000007">
    <property type="protein sequence ID" value="MDQ0470951.1"/>
    <property type="molecule type" value="Genomic_DNA"/>
</dbReference>
<dbReference type="PANTHER" id="PTHR12128:SF66">
    <property type="entry name" value="4-HYDROXY-2-OXOGLUTARATE ALDOLASE, MITOCHONDRIAL"/>
    <property type="match status" value="1"/>
</dbReference>
<dbReference type="Proteomes" id="UP001242480">
    <property type="component" value="Unassembled WGS sequence"/>
</dbReference>
<dbReference type="InterPro" id="IPR002220">
    <property type="entry name" value="DapA-like"/>
</dbReference>
<evidence type="ECO:0000313" key="5">
    <source>
        <dbReference type="Proteomes" id="UP001242480"/>
    </source>
</evidence>
<evidence type="ECO:0000313" key="4">
    <source>
        <dbReference type="EMBL" id="MDQ0470951.1"/>
    </source>
</evidence>
<dbReference type="Pfam" id="PF00701">
    <property type="entry name" value="DHDPS"/>
    <property type="match status" value="1"/>
</dbReference>